<feature type="chain" id="PRO_5007454710" evidence="1">
    <location>
        <begin position="26"/>
        <end position="75"/>
    </location>
</feature>
<name>A0A132UBQ2_9BACL</name>
<sequence>MKGRAFCAPMLLRAPTVFWALTLFADEEGNGFTFFGESSKRAPLSGAWAVKLVHFMIDPPGIGQAIRCWSGSGNS</sequence>
<dbReference type="AlphaFoldDB" id="A0A132UBQ2"/>
<dbReference type="PATRIC" id="fig|483937.3.peg.5600"/>
<dbReference type="Proteomes" id="UP000070475">
    <property type="component" value="Unassembled WGS sequence"/>
</dbReference>
<keyword evidence="1" id="KW-0732">Signal</keyword>
<reference evidence="2 3" key="1">
    <citation type="submission" date="2015-08" db="EMBL/GenBank/DDBJ databases">
        <title>Genomes of Paenibacillus riograndensis.</title>
        <authorList>
            <person name="Sant'Anna F.H."/>
            <person name="Souza R."/>
            <person name="Ambrosini A."/>
            <person name="Bach E."/>
            <person name="Fernandes G."/>
            <person name="Balsanelli E."/>
            <person name="Baura V.A."/>
            <person name="Pedrosa F.O."/>
            <person name="Souza E.M."/>
            <person name="Passaglia L."/>
        </authorList>
    </citation>
    <scope>NUCLEOTIDE SEQUENCE [LARGE SCALE GENOMIC DNA]</scope>
    <source>
        <strain evidence="2 3">CAS34</strain>
    </source>
</reference>
<evidence type="ECO:0000313" key="2">
    <source>
        <dbReference type="EMBL" id="KWX80763.1"/>
    </source>
</evidence>
<keyword evidence="3" id="KW-1185">Reference proteome</keyword>
<accession>A0A132UBQ2</accession>
<comment type="caution">
    <text evidence="2">The sequence shown here is derived from an EMBL/GenBank/DDBJ whole genome shotgun (WGS) entry which is preliminary data.</text>
</comment>
<organism evidence="2 3">
    <name type="scientific">Paenibacillus riograndensis</name>
    <dbReference type="NCBI Taxonomy" id="483937"/>
    <lineage>
        <taxon>Bacteria</taxon>
        <taxon>Bacillati</taxon>
        <taxon>Bacillota</taxon>
        <taxon>Bacilli</taxon>
        <taxon>Bacillales</taxon>
        <taxon>Paenibacillaceae</taxon>
        <taxon>Paenibacillus</taxon>
        <taxon>Paenibacillus sonchi group</taxon>
    </lineage>
</organism>
<protein>
    <submittedName>
        <fullName evidence="2">Uncharacterized protein</fullName>
    </submittedName>
</protein>
<evidence type="ECO:0000256" key="1">
    <source>
        <dbReference type="SAM" id="SignalP"/>
    </source>
</evidence>
<gene>
    <name evidence="2" type="ORF">AMQ84_02435</name>
</gene>
<proteinExistence type="predicted"/>
<evidence type="ECO:0000313" key="3">
    <source>
        <dbReference type="Proteomes" id="UP000070475"/>
    </source>
</evidence>
<feature type="signal peptide" evidence="1">
    <location>
        <begin position="1"/>
        <end position="25"/>
    </location>
</feature>
<dbReference type="EMBL" id="LIRB01000093">
    <property type="protein sequence ID" value="KWX80763.1"/>
    <property type="molecule type" value="Genomic_DNA"/>
</dbReference>